<proteinExistence type="predicted"/>
<protein>
    <recommendedName>
        <fullName evidence="4">Type IV / VI secretion system DotU domain-containing protein</fullName>
    </recommendedName>
</protein>
<accession>A0ABT2LJI4</accession>
<organism evidence="2 3">
    <name type="scientific">Chelativorans salis</name>
    <dbReference type="NCBI Taxonomy" id="2978478"/>
    <lineage>
        <taxon>Bacteria</taxon>
        <taxon>Pseudomonadati</taxon>
        <taxon>Pseudomonadota</taxon>
        <taxon>Alphaproteobacteria</taxon>
        <taxon>Hyphomicrobiales</taxon>
        <taxon>Phyllobacteriaceae</taxon>
        <taxon>Chelativorans</taxon>
    </lineage>
</organism>
<evidence type="ECO:0000313" key="3">
    <source>
        <dbReference type="Proteomes" id="UP001320831"/>
    </source>
</evidence>
<evidence type="ECO:0000313" key="2">
    <source>
        <dbReference type="EMBL" id="MCT7374767.1"/>
    </source>
</evidence>
<gene>
    <name evidence="2" type="ORF">N5A92_06925</name>
</gene>
<evidence type="ECO:0000256" key="1">
    <source>
        <dbReference type="SAM" id="Phobius"/>
    </source>
</evidence>
<evidence type="ECO:0008006" key="4">
    <source>
        <dbReference type="Google" id="ProtNLM"/>
    </source>
</evidence>
<comment type="caution">
    <text evidence="2">The sequence shown here is derived from an EMBL/GenBank/DDBJ whole genome shotgun (WGS) entry which is preliminary data.</text>
</comment>
<keyword evidence="1" id="KW-0812">Transmembrane</keyword>
<dbReference type="RefSeq" id="WP_260901272.1">
    <property type="nucleotide sequence ID" value="NZ_JAOCZP010000002.1"/>
</dbReference>
<sequence length="205" mass="22918">MSEATQNVAPIANMRKLSDAVREMKNAAADREDVVVEMREASRTRLELLAQELEPVFAEVPDEDPAFDFVISSGEQPRLWIDAVAHVTMGRDRRTYRFLRDTRLGRVVLAESTDMTSVTDQVTRYIAERMVERQRFVEGEVEALPRAGNETPTAPGALSRNPWKAFFGGLLLVLAGGVVGVASVLSLLSDRFPELQQFLQQLLSR</sequence>
<keyword evidence="1" id="KW-1133">Transmembrane helix</keyword>
<keyword evidence="1" id="KW-0472">Membrane</keyword>
<dbReference type="Proteomes" id="UP001320831">
    <property type="component" value="Unassembled WGS sequence"/>
</dbReference>
<feature type="transmembrane region" description="Helical" evidence="1">
    <location>
        <begin position="165"/>
        <end position="188"/>
    </location>
</feature>
<name>A0ABT2LJI4_9HYPH</name>
<dbReference type="EMBL" id="JAOCZP010000002">
    <property type="protein sequence ID" value="MCT7374767.1"/>
    <property type="molecule type" value="Genomic_DNA"/>
</dbReference>
<keyword evidence="3" id="KW-1185">Reference proteome</keyword>
<reference evidence="2 3" key="1">
    <citation type="submission" date="2022-09" db="EMBL/GenBank/DDBJ databases">
        <title>Chelativorans salina sp. nov., a novel slightly halophilic bacterium isolated from a saline lake sediment enrichment.</title>
        <authorList>
            <person name="Gao L."/>
            <person name="Fang B.-Z."/>
            <person name="Li W.-J."/>
        </authorList>
    </citation>
    <scope>NUCLEOTIDE SEQUENCE [LARGE SCALE GENOMIC DNA]</scope>
    <source>
        <strain evidence="2 3">EGI FJ00035</strain>
    </source>
</reference>